<dbReference type="Pfam" id="PF14238">
    <property type="entry name" value="DUF4340"/>
    <property type="match status" value="1"/>
</dbReference>
<evidence type="ECO:0000259" key="2">
    <source>
        <dbReference type="Pfam" id="PF14238"/>
    </source>
</evidence>
<feature type="region of interest" description="Disordered" evidence="1">
    <location>
        <begin position="302"/>
        <end position="329"/>
    </location>
</feature>
<comment type="caution">
    <text evidence="3">The sequence shown here is derived from an EMBL/GenBank/DDBJ whole genome shotgun (WGS) entry which is preliminary data.</text>
</comment>
<evidence type="ECO:0000313" key="4">
    <source>
        <dbReference type="Proteomes" id="UP000076563"/>
    </source>
</evidence>
<dbReference type="Proteomes" id="UP000076563">
    <property type="component" value="Unassembled WGS sequence"/>
</dbReference>
<keyword evidence="4" id="KW-1185">Reference proteome</keyword>
<proteinExistence type="predicted"/>
<dbReference type="eggNOG" id="ENOG502ZATI">
    <property type="taxonomic scope" value="Bacteria"/>
</dbReference>
<evidence type="ECO:0000256" key="1">
    <source>
        <dbReference type="SAM" id="MobiDB-lite"/>
    </source>
</evidence>
<feature type="compositionally biased region" description="Basic and acidic residues" evidence="1">
    <location>
        <begin position="320"/>
        <end position="329"/>
    </location>
</feature>
<dbReference type="OrthoDB" id="2657515at2"/>
<feature type="domain" description="DUF4340" evidence="2">
    <location>
        <begin position="66"/>
        <end position="214"/>
    </location>
</feature>
<organism evidence="3 4">
    <name type="scientific">Paenibacillus elgii</name>
    <dbReference type="NCBI Taxonomy" id="189691"/>
    <lineage>
        <taxon>Bacteria</taxon>
        <taxon>Bacillati</taxon>
        <taxon>Bacillota</taxon>
        <taxon>Bacilli</taxon>
        <taxon>Bacillales</taxon>
        <taxon>Paenibacillaceae</taxon>
        <taxon>Paenibacillus</taxon>
    </lineage>
</organism>
<sequence>MKRLIPTLVLVLVCIGGFWYASSQDFFKEKKPEAPALVTVKKEDVASYTIKNGDTVIEMQQKDGKWAMTKPSPLPLNDYAPGAWVDSFNGAKKEKTVDANPTDLAQFGLDKPKQEFTVNLAGGTANTLSVGDKTAVQGFYYAKFNSSPEVFQLSESTVNALAKQQTDFMEKSPVKLNYEQVRSLTVDWKGQAWTITKTEPDKKSYEAVWKLGDKEFKGADASQFLDKTAFLTSEQPAKRTAEIKGLDKPQLRMEIKEADASAGGKESSSVYVGAVEGDNVWIAKQGGEWAFAIPSASIQELADLSKKEPAKPETPQGEAPKQEAPKEQK</sequence>
<name>A0A163XG31_9BACL</name>
<gene>
    <name evidence="3" type="ORF">AV654_19870</name>
</gene>
<dbReference type="RefSeq" id="WP_063183214.1">
    <property type="nucleotide sequence ID" value="NZ_LQRA01000058.1"/>
</dbReference>
<reference evidence="4" key="1">
    <citation type="submission" date="2016-01" db="EMBL/GenBank/DDBJ databases">
        <title>Draft genome of Chromobacterium sp. F49.</title>
        <authorList>
            <person name="Hong K.W."/>
        </authorList>
    </citation>
    <scope>NUCLEOTIDE SEQUENCE [LARGE SCALE GENOMIC DNA]</scope>
    <source>
        <strain evidence="4">M63</strain>
    </source>
</reference>
<evidence type="ECO:0000313" key="3">
    <source>
        <dbReference type="EMBL" id="KZE77836.1"/>
    </source>
</evidence>
<dbReference type="EMBL" id="LQRA01000058">
    <property type="protein sequence ID" value="KZE77836.1"/>
    <property type="molecule type" value="Genomic_DNA"/>
</dbReference>
<dbReference type="AlphaFoldDB" id="A0A163XG31"/>
<dbReference type="InterPro" id="IPR025641">
    <property type="entry name" value="DUF4340"/>
</dbReference>
<dbReference type="STRING" id="1007103.GCA_000213315_03934"/>
<accession>A0A163XG31</accession>
<protein>
    <recommendedName>
        <fullName evidence="2">DUF4340 domain-containing protein</fullName>
    </recommendedName>
</protein>